<dbReference type="GO" id="GO:0042910">
    <property type="term" value="F:xenobiotic transmembrane transporter activity"/>
    <property type="evidence" value="ECO:0007669"/>
    <property type="project" value="TreeGrafter"/>
</dbReference>
<dbReference type="PANTHER" id="PTHR32063">
    <property type="match status" value="1"/>
</dbReference>
<gene>
    <name evidence="3" type="ORF">MAGMO_0208</name>
</gene>
<dbReference type="PRINTS" id="PR00702">
    <property type="entry name" value="ACRIFLAVINRP"/>
</dbReference>
<feature type="transmembrane region" description="Helical" evidence="1">
    <location>
        <begin position="953"/>
        <end position="976"/>
    </location>
</feature>
<dbReference type="InterPro" id="IPR001036">
    <property type="entry name" value="Acrflvin-R"/>
</dbReference>
<dbReference type="Gene3D" id="1.20.1640.10">
    <property type="entry name" value="Multidrug efflux transporter AcrB transmembrane domain"/>
    <property type="match status" value="2"/>
</dbReference>
<dbReference type="Gene3D" id="3.30.70.1440">
    <property type="entry name" value="Multidrug efflux transporter AcrB pore domain"/>
    <property type="match status" value="1"/>
</dbReference>
<accession>A0A1S7LCD3</accession>
<feature type="transmembrane region" description="Helical" evidence="1">
    <location>
        <begin position="523"/>
        <end position="543"/>
    </location>
</feature>
<dbReference type="SUPFAM" id="SSF82693">
    <property type="entry name" value="Multidrug efflux transporter AcrB pore domain, PN1, PN2, PC1 and PC2 subdomains"/>
    <property type="match status" value="2"/>
</dbReference>
<feature type="domain" description="SSD" evidence="2">
    <location>
        <begin position="349"/>
        <end position="487"/>
    </location>
</feature>
<dbReference type="Gene3D" id="3.30.70.1320">
    <property type="entry name" value="Multidrug efflux transporter AcrB pore domain like"/>
    <property type="match status" value="1"/>
</dbReference>
<dbReference type="SUPFAM" id="SSF82866">
    <property type="entry name" value="Multidrug efflux transporter AcrB transmembrane domain"/>
    <property type="match status" value="2"/>
</dbReference>
<reference evidence="3" key="1">
    <citation type="submission" date="2015-04" db="EMBL/GenBank/DDBJ databases">
        <authorList>
            <person name="Syromyatnikov M.Y."/>
            <person name="Popov V.N."/>
        </authorList>
    </citation>
    <scope>NUCLEOTIDE SEQUENCE</scope>
    <source>
        <strain evidence="3">MO-1</strain>
    </source>
</reference>
<sequence>MNLSEIAFRYRRLIFVMLAVLLVYGALSYFTLPAREDPEITIREALVVTQYPGLTPERVENLITRKLEEEIRKIPEIERIKSTSSTGRSVIHVEILDRYSDLEPIWQNLRNKVNAAQGRLPDGTQPSVVNDEFGDVAVITLALTSEGFDMAAMFDMSKHVRDVLYGVEGTKKIDVLGVQKERIFLETSNAKLAQLGISPNALMQMLQSQNIIRPGGVVDTGAKSFIIEPTGNYSSLADIENTLISLPGTEDVLPLSDLTKVKRDFIDPPDQTSYFNGEPAIIFAISMLSGYNVLEYAPRMQQQIATVAKSLPIGFNLEIATYQAEQVAKTVYGVSFSVLQTLAIVLVVVMLFLGVRTGLIVGTIVPFVMLITLAIMQFSGMALERMSLATLIISLGLLVDNGIVIAEDFKRRLEQGFSREEALANGGRELAVPLLSSSLTTILVFLPLMLAEHVAGEYTRSISLVILIALLTSWVLALMVTPTLCYYFLKISPPTQERRESPMMRMFYNRYRGFLHWVLRHKLLFMVLMFALLIGAGQLMSIVPKQFFPDSDRAQILAYVELPAGSSARTTDRRMRDIFTWLNQGESLPHITSYSGYVGYGGPRFVLSLSPEDPADNKGFIVFNVTNLEQVGPTLEALREGFRQNFPDMFVRVTRMFMGPNDSSKLEIQVKGPDSDVIYAKAQEIATLFREIPGTTDIKVNWENRITKVQVLVDQKRARRSGVTSEDIARSMNAYFNGEQITEFREGDDIIPIIMRAAEGERFNLDRMRSMNVYSSARGTNVPLFQIADFAPVNQYARIDREDMFRTVTIEAKSLVMTAEDMKGVLDGKLGPVIDSLPPGHQIEYDGVITISAEAQQALSASMPMVVGLILVLLVGQFNSYRRPMIIVLTIPLALIGAVVGLFVTGSFMGFMVSLGLYSLAGIIVNNAIVLIDRIDIERAQGKEAYEAIVDACVMRLRPITMTTITTILGLLPLILARDPLFYGMSNAMAFGLGVGTILTLGVVPVLYALFFGVKRGEA</sequence>
<feature type="transmembrane region" description="Helical" evidence="1">
    <location>
        <begin position="911"/>
        <end position="932"/>
    </location>
</feature>
<dbReference type="AlphaFoldDB" id="A0A1S7LCD3"/>
<feature type="transmembrane region" description="Helical" evidence="1">
    <location>
        <begin position="12"/>
        <end position="32"/>
    </location>
</feature>
<dbReference type="Pfam" id="PF00873">
    <property type="entry name" value="ACR_tran"/>
    <property type="match status" value="1"/>
</dbReference>
<name>A0A1S7LCD3_MAGMO</name>
<dbReference type="PANTHER" id="PTHR32063:SF18">
    <property type="entry name" value="CATION EFFLUX SYSTEM PROTEIN"/>
    <property type="match status" value="1"/>
</dbReference>
<keyword evidence="1" id="KW-1133">Transmembrane helix</keyword>
<organism evidence="3">
    <name type="scientific">Magnetococcus massalia (strain MO-1)</name>
    <dbReference type="NCBI Taxonomy" id="451514"/>
    <lineage>
        <taxon>Bacteria</taxon>
        <taxon>Pseudomonadati</taxon>
        <taxon>Pseudomonadota</taxon>
        <taxon>Magnetococcia</taxon>
        <taxon>Magnetococcales</taxon>
        <taxon>Magnetococcaceae</taxon>
        <taxon>Magnetococcus</taxon>
    </lineage>
</organism>
<dbReference type="InterPro" id="IPR027463">
    <property type="entry name" value="AcrB_DN_DC_subdom"/>
</dbReference>
<keyword evidence="1" id="KW-0472">Membrane</keyword>
<dbReference type="PROSITE" id="PS50156">
    <property type="entry name" value="SSD"/>
    <property type="match status" value="1"/>
</dbReference>
<dbReference type="Gene3D" id="3.30.70.1430">
    <property type="entry name" value="Multidrug efflux transporter AcrB pore domain"/>
    <property type="match status" value="2"/>
</dbReference>
<dbReference type="EMBL" id="LO017727">
    <property type="protein sequence ID" value="CRH04422.1"/>
    <property type="molecule type" value="Genomic_DNA"/>
</dbReference>
<feature type="transmembrane region" description="Helical" evidence="1">
    <location>
        <begin position="359"/>
        <end position="380"/>
    </location>
</feature>
<feature type="transmembrane region" description="Helical" evidence="1">
    <location>
        <begin position="885"/>
        <end position="905"/>
    </location>
</feature>
<evidence type="ECO:0000313" key="3">
    <source>
        <dbReference type="EMBL" id="CRH04422.1"/>
    </source>
</evidence>
<evidence type="ECO:0000256" key="1">
    <source>
        <dbReference type="SAM" id="Phobius"/>
    </source>
</evidence>
<feature type="transmembrane region" description="Helical" evidence="1">
    <location>
        <begin position="858"/>
        <end position="878"/>
    </location>
</feature>
<evidence type="ECO:0000259" key="2">
    <source>
        <dbReference type="PROSITE" id="PS50156"/>
    </source>
</evidence>
<feature type="transmembrane region" description="Helical" evidence="1">
    <location>
        <begin position="331"/>
        <end position="352"/>
    </location>
</feature>
<dbReference type="GO" id="GO:0005886">
    <property type="term" value="C:plasma membrane"/>
    <property type="evidence" value="ECO:0007669"/>
    <property type="project" value="TreeGrafter"/>
</dbReference>
<keyword evidence="1" id="KW-0812">Transmembrane</keyword>
<dbReference type="SUPFAM" id="SSF82714">
    <property type="entry name" value="Multidrug efflux transporter AcrB TolC docking domain, DN and DC subdomains"/>
    <property type="match status" value="2"/>
</dbReference>
<feature type="transmembrane region" description="Helical" evidence="1">
    <location>
        <begin position="462"/>
        <end position="489"/>
    </location>
</feature>
<proteinExistence type="predicted"/>
<feature type="transmembrane region" description="Helical" evidence="1">
    <location>
        <begin position="430"/>
        <end position="450"/>
    </location>
</feature>
<dbReference type="Gene3D" id="3.30.2090.10">
    <property type="entry name" value="Multidrug efflux transporter AcrB TolC docking domain, DN and DC subdomains"/>
    <property type="match status" value="2"/>
</dbReference>
<protein>
    <submittedName>
        <fullName evidence="3">Putative AcrB/AcrD/AcrF family protein</fullName>
    </submittedName>
</protein>
<dbReference type="InterPro" id="IPR000731">
    <property type="entry name" value="SSD"/>
</dbReference>
<feature type="transmembrane region" description="Helical" evidence="1">
    <location>
        <begin position="988"/>
        <end position="1014"/>
    </location>
</feature>
<feature type="transmembrane region" description="Helical" evidence="1">
    <location>
        <begin position="386"/>
        <end position="409"/>
    </location>
</feature>